<evidence type="ECO:0000256" key="1">
    <source>
        <dbReference type="ARBA" id="ARBA00023254"/>
    </source>
</evidence>
<dbReference type="GO" id="GO:0090173">
    <property type="term" value="P:regulation of synaptonemal complex assembly"/>
    <property type="evidence" value="ECO:0007669"/>
    <property type="project" value="InterPro"/>
</dbReference>
<dbReference type="EMBL" id="BACD03000012">
    <property type="protein sequence ID" value="GAO47935.1"/>
    <property type="molecule type" value="Genomic_DNA"/>
</dbReference>
<dbReference type="RefSeq" id="XP_019021793.1">
    <property type="nucleotide sequence ID" value="XM_019166416.1"/>
</dbReference>
<reference evidence="3 4" key="3">
    <citation type="journal article" date="2015" name="Genome Announc.">
        <title>Draft Genome Sequence of the Archiascomycetous Yeast Saitoella complicata.</title>
        <authorList>
            <person name="Yamauchi K."/>
            <person name="Kondo S."/>
            <person name="Hamamoto M."/>
            <person name="Takahashi Y."/>
            <person name="Ogura Y."/>
            <person name="Hayashi T."/>
            <person name="Nishida H."/>
        </authorList>
    </citation>
    <scope>NUCLEOTIDE SEQUENCE [LARGE SCALE GENOMIC DNA]</scope>
    <source>
        <strain evidence="3 4">NRRL Y-17804</strain>
    </source>
</reference>
<name>A0A0E9NEW1_SAICN</name>
<evidence type="ECO:0000256" key="2">
    <source>
        <dbReference type="SAM" id="MobiDB-lite"/>
    </source>
</evidence>
<evidence type="ECO:0000313" key="3">
    <source>
        <dbReference type="EMBL" id="GAO47935.1"/>
    </source>
</evidence>
<evidence type="ECO:0000313" key="4">
    <source>
        <dbReference type="Proteomes" id="UP000033140"/>
    </source>
</evidence>
<dbReference type="PANTHER" id="PTHR40375:SF2">
    <property type="entry name" value="SPORULATION-SPECIFIC PROTEIN 22"/>
    <property type="match status" value="1"/>
</dbReference>
<dbReference type="InterPro" id="IPR013940">
    <property type="entry name" value="Spo22/ZIP4/TEX11"/>
</dbReference>
<dbReference type="OrthoDB" id="65716at2759"/>
<feature type="compositionally biased region" description="Basic and acidic residues" evidence="2">
    <location>
        <begin position="11"/>
        <end position="21"/>
    </location>
</feature>
<reference evidence="3 4" key="2">
    <citation type="journal article" date="2014" name="J. Gen. Appl. Microbiol.">
        <title>The early diverging ascomycetous budding yeast Saitoella complicata has three histone deacetylases belonging to the Clr6, Hos2, and Rpd3 lineages.</title>
        <authorList>
            <person name="Nishida H."/>
            <person name="Matsumoto T."/>
            <person name="Kondo S."/>
            <person name="Hamamoto M."/>
            <person name="Yoshikawa H."/>
        </authorList>
    </citation>
    <scope>NUCLEOTIDE SEQUENCE [LARGE SCALE GENOMIC DNA]</scope>
    <source>
        <strain evidence="3 4">NRRL Y-17804</strain>
    </source>
</reference>
<dbReference type="PANTHER" id="PTHR40375">
    <property type="entry name" value="SPORULATION-SPECIFIC PROTEIN 22"/>
    <property type="match status" value="1"/>
</dbReference>
<sequence length="985" mass="109303">MAELVIGGRKRGSEGRDDIHPRNVGFDVTFPERNGGRGHSGGAAGVTTFKQRGEMIKKTASDILHRFTSSSPTTPLSADEQSHMKTRLEGFVPVLEEFLSLQGKLKEWGFADEMDGLGTELWNLSTKIARNENVDKKVACLLRVVAYLFIESGRRESTGKDTEGAFRILKIANKAARACLDSNALSLATKILERGAAFQRDLSLAPKGGSLEAEHARSSSEFFVLRARLAIRQGNAGVGEYMYSKSTTPELLPHLPTHTLESIASTTFTIGTDLIRNASNQADKNEGIKWLRRSYDLLMREEERLSEEGQELKGGVMHNLAKAYLRRGDGGDGERARMVVGQIAEAFPTSQWTFLLKLELVQKEGGDAKAYHDELVSMIDLIPLTAHSFPSIISKVHNLVSRSPILAIAALDTLLKRLLLTDNAEWIEQTLITRLWVTAKDSKECDQECVRGVLEVLDCVERGCGKAMSGKAMHAGQILLWKVSEVLFAKGDYGATIKWCEAARHPVFRGAGESNEAKIARRIILSYLELRQYGPAREIFSQLSPAIQSEAMSQFLLLRLALGSQDESLALQTLTNLYTAPGFTPQMLYTCALDSQEMGQQKVALKALRLVLEKVRSGLGDVGAVRTSALLRCVIRLTEGELDKLTTVGMNDVGQLCEHFETAAVYAKQARQKPDGQRSQQFDLKELDWFSKNAFNFAVKGCTAWPSESVVRLAEVCMKFLNLYPADMDTEARKEMLGRQFLCLYTCVCALTFLGRKEDNIDIQKSHFAAARTHAKALRQLRGSMQKEEMLEQGVSAAGGEFAVKYAIVLMLEFEAIAKEGLWEDLSGIIEEAEAVECPLRMYECMVDIILTENAPSSVTLVTMQALLGATIRNADPDIAKLSRWIRCLISIALTKNHETAEQMIPQVLQMIRENEEKYPGDEVHWLAGKLWNHAIDLWCAGDAGGCNKWCEYALSVCRFVRDGGLLEQQLQQNYTQILGKIAGR</sequence>
<feature type="region of interest" description="Disordered" evidence="2">
    <location>
        <begin position="1"/>
        <end position="24"/>
    </location>
</feature>
<dbReference type="InterPro" id="IPR039057">
    <property type="entry name" value="Spo22/ZIP4"/>
</dbReference>
<evidence type="ECO:0008006" key="5">
    <source>
        <dbReference type="Google" id="ProtNLM"/>
    </source>
</evidence>
<accession>A0A0E9NEW1</accession>
<dbReference type="Pfam" id="PF08631">
    <property type="entry name" value="SPO22"/>
    <property type="match status" value="1"/>
</dbReference>
<dbReference type="Proteomes" id="UP000033140">
    <property type="component" value="Unassembled WGS sequence"/>
</dbReference>
<organism evidence="3 4">
    <name type="scientific">Saitoella complicata (strain BCRC 22490 / CBS 7301 / JCM 7358 / NBRC 10748 / NRRL Y-17804)</name>
    <dbReference type="NCBI Taxonomy" id="698492"/>
    <lineage>
        <taxon>Eukaryota</taxon>
        <taxon>Fungi</taxon>
        <taxon>Dikarya</taxon>
        <taxon>Ascomycota</taxon>
        <taxon>Taphrinomycotina</taxon>
        <taxon>Taphrinomycotina incertae sedis</taxon>
        <taxon>Saitoella</taxon>
    </lineage>
</organism>
<dbReference type="OMA" id="KLSRWIR"/>
<keyword evidence="4" id="KW-1185">Reference proteome</keyword>
<dbReference type="STRING" id="698492.A0A0E9NEW1"/>
<dbReference type="AlphaFoldDB" id="A0A0E9NEW1"/>
<proteinExistence type="predicted"/>
<reference evidence="3 4" key="1">
    <citation type="journal article" date="2011" name="J. Gen. Appl. Microbiol.">
        <title>Draft genome sequencing of the enigmatic yeast Saitoella complicata.</title>
        <authorList>
            <person name="Nishida H."/>
            <person name="Hamamoto M."/>
            <person name="Sugiyama J."/>
        </authorList>
    </citation>
    <scope>NUCLEOTIDE SEQUENCE [LARGE SCALE GENOMIC DNA]</scope>
    <source>
        <strain evidence="3 4">NRRL Y-17804</strain>
    </source>
</reference>
<gene>
    <name evidence="3" type="ORF">G7K_2130-t1</name>
</gene>
<dbReference type="GO" id="GO:0051321">
    <property type="term" value="P:meiotic cell cycle"/>
    <property type="evidence" value="ECO:0007669"/>
    <property type="project" value="UniProtKB-KW"/>
</dbReference>
<keyword evidence="1" id="KW-0469">Meiosis</keyword>
<protein>
    <recommendedName>
        <fullName evidence="5">Protein ZIP4 homolog</fullName>
    </recommendedName>
</protein>
<comment type="caution">
    <text evidence="3">The sequence shown here is derived from an EMBL/GenBank/DDBJ whole genome shotgun (WGS) entry which is preliminary data.</text>
</comment>